<dbReference type="InterPro" id="IPR016187">
    <property type="entry name" value="CTDL_fold"/>
</dbReference>
<dbReference type="InterPro" id="IPR050111">
    <property type="entry name" value="C-type_lectin/snaclec_domain"/>
</dbReference>
<feature type="domain" description="C-type lectin" evidence="1">
    <location>
        <begin position="164"/>
        <end position="311"/>
    </location>
</feature>
<dbReference type="InterPro" id="IPR001304">
    <property type="entry name" value="C-type_lectin-like"/>
</dbReference>
<evidence type="ECO:0000313" key="2">
    <source>
        <dbReference type="Proteomes" id="UP000887578"/>
    </source>
</evidence>
<dbReference type="Pfam" id="PF00059">
    <property type="entry name" value="Lectin_C"/>
    <property type="match status" value="1"/>
</dbReference>
<name>A0A914QNJ1_9BILA</name>
<dbReference type="Proteomes" id="UP000887578">
    <property type="component" value="Unplaced"/>
</dbReference>
<evidence type="ECO:0000313" key="3">
    <source>
        <dbReference type="WBParaSite" id="PDA_v2.g31517.t1"/>
    </source>
</evidence>
<proteinExistence type="predicted"/>
<dbReference type="PROSITE" id="PS50041">
    <property type="entry name" value="C_TYPE_LECTIN_2"/>
    <property type="match status" value="1"/>
</dbReference>
<dbReference type="InterPro" id="IPR016186">
    <property type="entry name" value="C-type_lectin-like/link_sf"/>
</dbReference>
<dbReference type="AlphaFoldDB" id="A0A914QNJ1"/>
<dbReference type="SMART" id="SM00034">
    <property type="entry name" value="CLECT"/>
    <property type="match status" value="1"/>
</dbReference>
<protein>
    <submittedName>
        <fullName evidence="3">C-type lectin domain-containing protein</fullName>
    </submittedName>
</protein>
<evidence type="ECO:0000259" key="1">
    <source>
        <dbReference type="PROSITE" id="PS50041"/>
    </source>
</evidence>
<dbReference type="Gene3D" id="3.10.100.10">
    <property type="entry name" value="Mannose-Binding Protein A, subunit A"/>
    <property type="match status" value="1"/>
</dbReference>
<dbReference type="SUPFAM" id="SSF56436">
    <property type="entry name" value="C-type lectin-like"/>
    <property type="match status" value="1"/>
</dbReference>
<reference evidence="3" key="1">
    <citation type="submission" date="2022-11" db="UniProtKB">
        <authorList>
            <consortium name="WormBaseParasite"/>
        </authorList>
    </citation>
    <scope>IDENTIFICATION</scope>
</reference>
<dbReference type="WBParaSite" id="PDA_v2.g31517.t1">
    <property type="protein sequence ID" value="PDA_v2.g31517.t1"/>
    <property type="gene ID" value="PDA_v2.g31517"/>
</dbReference>
<dbReference type="PANTHER" id="PTHR22803">
    <property type="entry name" value="MANNOSE, PHOSPHOLIPASE, LECTIN RECEPTOR RELATED"/>
    <property type="match status" value="1"/>
</dbReference>
<sequence>MKDVTIENVKEICPQGFQQSTGGAEGGASCYRYAPANSIDYETFTKQCKCLHGYPGPVKDKRVRMRFKRHFRGFRPQIFRQQGFQPQRPPPQAHAAAASQLRSKPYFGAFSGQQQSLEDYQKSAINHPVLDIHTFQCQRWFDWCVKIPKQSDSQCPPGFIWYSTNQDCYKFHPPQTWHEAEKICNLENSHLSSVRMTQELNFLADTRRQIFPNIVTRIQTNPLIIEEYDMWIGLNLTDRSKLAFRSSNSTWTEGFNWFTYTDWNIFAKLDNAGGNENCGFIKYRHDCTLDNFIQISIQDARCDIQMPFACRLKKAQPTAAPTTTTAELKTATLNTPSPTPTSIIGTTKKARETCMV</sequence>
<keyword evidence="2" id="KW-1185">Reference proteome</keyword>
<organism evidence="2 3">
    <name type="scientific">Panagrolaimus davidi</name>
    <dbReference type="NCBI Taxonomy" id="227884"/>
    <lineage>
        <taxon>Eukaryota</taxon>
        <taxon>Metazoa</taxon>
        <taxon>Ecdysozoa</taxon>
        <taxon>Nematoda</taxon>
        <taxon>Chromadorea</taxon>
        <taxon>Rhabditida</taxon>
        <taxon>Tylenchina</taxon>
        <taxon>Panagrolaimomorpha</taxon>
        <taxon>Panagrolaimoidea</taxon>
        <taxon>Panagrolaimidae</taxon>
        <taxon>Panagrolaimus</taxon>
    </lineage>
</organism>
<accession>A0A914QNJ1</accession>